<dbReference type="PANTHER" id="PTHR31579:SF42">
    <property type="entry name" value="DUF506 FAMILY PROTEIN (DUF506)"/>
    <property type="match status" value="1"/>
</dbReference>
<dbReference type="Pfam" id="PF04720">
    <property type="entry name" value="PDDEXK_6"/>
    <property type="match status" value="1"/>
</dbReference>
<evidence type="ECO:0000313" key="2">
    <source>
        <dbReference type="Proteomes" id="UP000298416"/>
    </source>
</evidence>
<proteinExistence type="predicted"/>
<dbReference type="AlphaFoldDB" id="A0A8X8VV65"/>
<name>A0A8X8VV65_SALSN</name>
<gene>
    <name evidence="1" type="ORF">SASPL_157282</name>
</gene>
<dbReference type="NCBIfam" id="TIGR01615">
    <property type="entry name" value="A_thal_3542"/>
    <property type="match status" value="1"/>
</dbReference>
<organism evidence="1">
    <name type="scientific">Salvia splendens</name>
    <name type="common">Scarlet sage</name>
    <dbReference type="NCBI Taxonomy" id="180675"/>
    <lineage>
        <taxon>Eukaryota</taxon>
        <taxon>Viridiplantae</taxon>
        <taxon>Streptophyta</taxon>
        <taxon>Embryophyta</taxon>
        <taxon>Tracheophyta</taxon>
        <taxon>Spermatophyta</taxon>
        <taxon>Magnoliopsida</taxon>
        <taxon>eudicotyledons</taxon>
        <taxon>Gunneridae</taxon>
        <taxon>Pentapetalae</taxon>
        <taxon>asterids</taxon>
        <taxon>lamiids</taxon>
        <taxon>Lamiales</taxon>
        <taxon>Lamiaceae</taxon>
        <taxon>Nepetoideae</taxon>
        <taxon>Mentheae</taxon>
        <taxon>Salviinae</taxon>
        <taxon>Salvia</taxon>
        <taxon>Salvia subgen. Calosphace</taxon>
        <taxon>core Calosphace</taxon>
    </lineage>
</organism>
<accession>A0A8X8VV65</accession>
<sequence length="293" mass="32405">MVNIPARFGRMAAAFDEMSRDRSFESSGSEHSADLSDLVNSFFEREIREQRIGGDGDRNGNQVEIDDDEFESNSQDSGFHDCLSKLFDRDDSVGRSISTAVEKALEVVVGEDSSPEFNRRLMALLRSSGFDAGICKSKWERSGGQPSGSYEYIDVNTGGGRYIVEVSLAGKFTIARPTAAYAALLNEFPAIFVGRPEEMKEVVKQMSKAIRKSMKSVGLNVPPWRRLRYMQAKWFSSYKRTTNEIPRAEAFNGLGGNKSVGFAATEPVLFVCREDFAANHGVRVGNLAAAFKC</sequence>
<dbReference type="Proteomes" id="UP000298416">
    <property type="component" value="Unassembled WGS sequence"/>
</dbReference>
<keyword evidence="2" id="KW-1185">Reference proteome</keyword>
<protein>
    <submittedName>
        <fullName evidence="1">Uncharacterized protein</fullName>
    </submittedName>
</protein>
<evidence type="ECO:0000313" key="1">
    <source>
        <dbReference type="EMBL" id="KAG6382980.1"/>
    </source>
</evidence>
<dbReference type="OrthoDB" id="548115at2759"/>
<dbReference type="EMBL" id="PNBA02000798">
    <property type="protein sequence ID" value="KAG6382980.1"/>
    <property type="molecule type" value="Genomic_DNA"/>
</dbReference>
<comment type="caution">
    <text evidence="1">The sequence shown here is derived from an EMBL/GenBank/DDBJ whole genome shotgun (WGS) entry which is preliminary data.</text>
</comment>
<reference evidence="1" key="2">
    <citation type="submission" date="2020-08" db="EMBL/GenBank/DDBJ databases">
        <title>Plant Genome Project.</title>
        <authorList>
            <person name="Zhang R.-G."/>
        </authorList>
    </citation>
    <scope>NUCLEOTIDE SEQUENCE</scope>
    <source>
        <strain evidence="1">Huo1</strain>
        <tissue evidence="1">Leaf</tissue>
    </source>
</reference>
<dbReference type="PANTHER" id="PTHR31579">
    <property type="entry name" value="OS03G0796600 PROTEIN"/>
    <property type="match status" value="1"/>
</dbReference>
<dbReference type="InterPro" id="IPR006502">
    <property type="entry name" value="PDDEXK-like"/>
</dbReference>
<reference evidence="1" key="1">
    <citation type="submission" date="2018-01" db="EMBL/GenBank/DDBJ databases">
        <authorList>
            <person name="Mao J.F."/>
        </authorList>
    </citation>
    <scope>NUCLEOTIDE SEQUENCE</scope>
    <source>
        <strain evidence="1">Huo1</strain>
        <tissue evidence="1">Leaf</tissue>
    </source>
</reference>